<evidence type="ECO:0000256" key="1">
    <source>
        <dbReference type="ARBA" id="ARBA00022737"/>
    </source>
</evidence>
<sequence length="384" mass="42129">MAVIIEAPAGPSVGSSKNIDDLFASSPLFMQSLPEGEENDAVAALQSLAYDGTPDEIALNFKEHGNDCFSVKQYREAIGFYTQGIDVKPDDKALFEVLYVNRAACNLALKNNRKVLHDCSAALELNPRSVKALYRSSLALLALEQHVEAIDCCERALAIPGGAGNKPVQTLLATVRERQEKADRKHVESTERARREKEGALALNLAFGVRGIHVQKTSSPPDNPYPPHFDEECVPEDSMSSIPLYQPPSPWIAPSPEAPLIFPVFLLYPSHGQSDLISLFEENTAFADHLDAIFATPPPWDTARAYRPSNVVVYCETAYGRLLKIPRKMALRSVFEAARGQEGKGQDGVVLKDGLLSFVVLVKGEEEKAWVAEAKKKQQIQSTS</sequence>
<dbReference type="SUPFAM" id="SSF48452">
    <property type="entry name" value="TPR-like"/>
    <property type="match status" value="1"/>
</dbReference>
<dbReference type="SMART" id="SM00028">
    <property type="entry name" value="TPR"/>
    <property type="match status" value="3"/>
</dbReference>
<dbReference type="InterPro" id="IPR044059">
    <property type="entry name" value="Csn1/TTC4_wheel"/>
</dbReference>
<proteinExistence type="inferred from homology"/>
<dbReference type="Pfam" id="PF18972">
    <property type="entry name" value="Wheel"/>
    <property type="match status" value="1"/>
</dbReference>
<dbReference type="EMBL" id="LN483345">
    <property type="protein sequence ID" value="CDZ98538.1"/>
    <property type="molecule type" value="Genomic_DNA"/>
</dbReference>
<dbReference type="GO" id="GO:0005634">
    <property type="term" value="C:nucleus"/>
    <property type="evidence" value="ECO:0007669"/>
    <property type="project" value="TreeGrafter"/>
</dbReference>
<keyword evidence="1" id="KW-0677">Repeat</keyword>
<accession>A0A0F7SLG0</accession>
<dbReference type="PANTHER" id="PTHR46035:SF1">
    <property type="entry name" value="TETRATRICOPEPTIDE REPEAT PROTEIN 4"/>
    <property type="match status" value="1"/>
</dbReference>
<name>A0A0F7SLG0_PHARH</name>
<evidence type="ECO:0000256" key="3">
    <source>
        <dbReference type="ARBA" id="ARBA00023602"/>
    </source>
</evidence>
<feature type="domain" description="Cns1/TTC4 wheel" evidence="4">
    <location>
        <begin position="256"/>
        <end position="373"/>
    </location>
</feature>
<dbReference type="GO" id="GO:0005829">
    <property type="term" value="C:cytosol"/>
    <property type="evidence" value="ECO:0007669"/>
    <property type="project" value="TreeGrafter"/>
</dbReference>
<evidence type="ECO:0000313" key="5">
    <source>
        <dbReference type="EMBL" id="CDZ98538.1"/>
    </source>
</evidence>
<evidence type="ECO:0000259" key="4">
    <source>
        <dbReference type="Pfam" id="PF18972"/>
    </source>
</evidence>
<protein>
    <submittedName>
        <fullName evidence="5">Hsp90 co-chaperone CNS1 (Contains TPR repeats)</fullName>
    </submittedName>
</protein>
<comment type="similarity">
    <text evidence="3">Belongs to the TTC4 family.</text>
</comment>
<dbReference type="AlphaFoldDB" id="A0A0F7SLG0"/>
<dbReference type="InterPro" id="IPR019734">
    <property type="entry name" value="TPR_rpt"/>
</dbReference>
<evidence type="ECO:0000256" key="2">
    <source>
        <dbReference type="ARBA" id="ARBA00022803"/>
    </source>
</evidence>
<dbReference type="GO" id="GO:0030544">
    <property type="term" value="F:Hsp70 protein binding"/>
    <property type="evidence" value="ECO:0007669"/>
    <property type="project" value="TreeGrafter"/>
</dbReference>
<dbReference type="Gene3D" id="1.25.40.10">
    <property type="entry name" value="Tetratricopeptide repeat domain"/>
    <property type="match status" value="1"/>
</dbReference>
<reference evidence="5" key="1">
    <citation type="submission" date="2014-08" db="EMBL/GenBank/DDBJ databases">
        <authorList>
            <person name="Sharma Rahul"/>
            <person name="Thines Marco"/>
        </authorList>
    </citation>
    <scope>NUCLEOTIDE SEQUENCE</scope>
</reference>
<dbReference type="InterPro" id="IPR011990">
    <property type="entry name" value="TPR-like_helical_dom_sf"/>
</dbReference>
<organism evidence="5">
    <name type="scientific">Phaffia rhodozyma</name>
    <name type="common">Yeast</name>
    <name type="synonym">Xanthophyllomyces dendrorhous</name>
    <dbReference type="NCBI Taxonomy" id="264483"/>
    <lineage>
        <taxon>Eukaryota</taxon>
        <taxon>Fungi</taxon>
        <taxon>Dikarya</taxon>
        <taxon>Basidiomycota</taxon>
        <taxon>Agaricomycotina</taxon>
        <taxon>Tremellomycetes</taxon>
        <taxon>Cystofilobasidiales</taxon>
        <taxon>Mrakiaceae</taxon>
        <taxon>Phaffia</taxon>
    </lineage>
</organism>
<dbReference type="GO" id="GO:0006457">
    <property type="term" value="P:protein folding"/>
    <property type="evidence" value="ECO:0007669"/>
    <property type="project" value="TreeGrafter"/>
</dbReference>
<keyword evidence="2" id="KW-0802">TPR repeat</keyword>
<dbReference type="PANTHER" id="PTHR46035">
    <property type="entry name" value="TETRATRICOPEPTIDE REPEAT PROTEIN 4"/>
    <property type="match status" value="1"/>
</dbReference>
<dbReference type="GO" id="GO:0051879">
    <property type="term" value="F:Hsp90 protein binding"/>
    <property type="evidence" value="ECO:0007669"/>
    <property type="project" value="InterPro"/>
</dbReference>